<proteinExistence type="predicted"/>
<accession>A0A6J4RG92</accession>
<organism evidence="2">
    <name type="scientific">uncultured Solirubrobacteraceae bacterium</name>
    <dbReference type="NCBI Taxonomy" id="1162706"/>
    <lineage>
        <taxon>Bacteria</taxon>
        <taxon>Bacillati</taxon>
        <taxon>Actinomycetota</taxon>
        <taxon>Thermoleophilia</taxon>
        <taxon>Solirubrobacterales</taxon>
        <taxon>Solirubrobacteraceae</taxon>
        <taxon>environmental samples</taxon>
    </lineage>
</organism>
<protein>
    <submittedName>
        <fullName evidence="2">Uncharacterized protein</fullName>
    </submittedName>
</protein>
<dbReference type="EMBL" id="CADCVS010000044">
    <property type="protein sequence ID" value="CAA9472865.1"/>
    <property type="molecule type" value="Genomic_DNA"/>
</dbReference>
<dbReference type="AlphaFoldDB" id="A0A6J4RG92"/>
<name>A0A6J4RG92_9ACTN</name>
<evidence type="ECO:0000313" key="2">
    <source>
        <dbReference type="EMBL" id="CAA9472865.1"/>
    </source>
</evidence>
<sequence length="50" mass="5335">MLDPCPKQGRPDAAAAGRRTPRADARTRSARARVGRPTRSSAGHRLLATP</sequence>
<feature type="region of interest" description="Disordered" evidence="1">
    <location>
        <begin position="1"/>
        <end position="50"/>
    </location>
</feature>
<gene>
    <name evidence="2" type="ORF">AVDCRST_MAG30-237</name>
</gene>
<evidence type="ECO:0000256" key="1">
    <source>
        <dbReference type="SAM" id="MobiDB-lite"/>
    </source>
</evidence>
<reference evidence="2" key="1">
    <citation type="submission" date="2020-02" db="EMBL/GenBank/DDBJ databases">
        <authorList>
            <person name="Meier V. D."/>
        </authorList>
    </citation>
    <scope>NUCLEOTIDE SEQUENCE</scope>
    <source>
        <strain evidence="2">AVDCRST_MAG30</strain>
    </source>
</reference>